<organism evidence="1 2">
    <name type="scientific">Podospora fimiseda</name>
    <dbReference type="NCBI Taxonomy" id="252190"/>
    <lineage>
        <taxon>Eukaryota</taxon>
        <taxon>Fungi</taxon>
        <taxon>Dikarya</taxon>
        <taxon>Ascomycota</taxon>
        <taxon>Pezizomycotina</taxon>
        <taxon>Sordariomycetes</taxon>
        <taxon>Sordariomycetidae</taxon>
        <taxon>Sordariales</taxon>
        <taxon>Podosporaceae</taxon>
        <taxon>Podospora</taxon>
    </lineage>
</organism>
<reference evidence="1" key="2">
    <citation type="submission" date="2023-05" db="EMBL/GenBank/DDBJ databases">
        <authorList>
            <consortium name="Lawrence Berkeley National Laboratory"/>
            <person name="Steindorff A."/>
            <person name="Hensen N."/>
            <person name="Bonometti L."/>
            <person name="Westerberg I."/>
            <person name="Brannstrom I.O."/>
            <person name="Guillou S."/>
            <person name="Cros-Aarteil S."/>
            <person name="Calhoun S."/>
            <person name="Haridas S."/>
            <person name="Kuo A."/>
            <person name="Mondo S."/>
            <person name="Pangilinan J."/>
            <person name="Riley R."/>
            <person name="Labutti K."/>
            <person name="Andreopoulos B."/>
            <person name="Lipzen A."/>
            <person name="Chen C."/>
            <person name="Yanf M."/>
            <person name="Daum C."/>
            <person name="Ng V."/>
            <person name="Clum A."/>
            <person name="Ohm R."/>
            <person name="Martin F."/>
            <person name="Silar P."/>
            <person name="Natvig D."/>
            <person name="Lalanne C."/>
            <person name="Gautier V."/>
            <person name="Ament-Velasquez S.L."/>
            <person name="Kruys A."/>
            <person name="Hutchinson M.I."/>
            <person name="Powell A.J."/>
            <person name="Barry K."/>
            <person name="Miller A.N."/>
            <person name="Grigoriev I.V."/>
            <person name="Debuchy R."/>
            <person name="Gladieux P."/>
            <person name="Thoren M.H."/>
            <person name="Johannesson H."/>
        </authorList>
    </citation>
    <scope>NUCLEOTIDE SEQUENCE</scope>
    <source>
        <strain evidence="1">CBS 990.96</strain>
    </source>
</reference>
<protein>
    <submittedName>
        <fullName evidence="1">Uncharacterized protein</fullName>
    </submittedName>
</protein>
<dbReference type="Proteomes" id="UP001301958">
    <property type="component" value="Unassembled WGS sequence"/>
</dbReference>
<gene>
    <name evidence="1" type="ORF">QBC38DRAFT_484494</name>
</gene>
<evidence type="ECO:0000313" key="1">
    <source>
        <dbReference type="EMBL" id="KAK4224884.1"/>
    </source>
</evidence>
<sequence length="194" mass="22197">MFKRLIDASSFISLAGTKSLADRIVSRSPLTFNTPEKKEFLVHIFLTEKYFHKTHIRDSPIHGKWEIDRLDVWGQHTLSKNALPPLVPTGMGYRGLVDWESCGQLEELADPEEKHLLNDKELFQVREKRRQSLAQMESLIETWKLHTEEGRKAAPMLEKAGFGVSEKTKAKAFDVLEQAAIESQKVKDYGKASF</sequence>
<keyword evidence="2" id="KW-1185">Reference proteome</keyword>
<proteinExistence type="predicted"/>
<comment type="caution">
    <text evidence="1">The sequence shown here is derived from an EMBL/GenBank/DDBJ whole genome shotgun (WGS) entry which is preliminary data.</text>
</comment>
<name>A0AAN7H0D2_9PEZI</name>
<dbReference type="EMBL" id="MU865381">
    <property type="protein sequence ID" value="KAK4224884.1"/>
    <property type="molecule type" value="Genomic_DNA"/>
</dbReference>
<evidence type="ECO:0000313" key="2">
    <source>
        <dbReference type="Proteomes" id="UP001301958"/>
    </source>
</evidence>
<reference evidence="1" key="1">
    <citation type="journal article" date="2023" name="Mol. Phylogenet. Evol.">
        <title>Genome-scale phylogeny and comparative genomics of the fungal order Sordariales.</title>
        <authorList>
            <person name="Hensen N."/>
            <person name="Bonometti L."/>
            <person name="Westerberg I."/>
            <person name="Brannstrom I.O."/>
            <person name="Guillou S."/>
            <person name="Cros-Aarteil S."/>
            <person name="Calhoun S."/>
            <person name="Haridas S."/>
            <person name="Kuo A."/>
            <person name="Mondo S."/>
            <person name="Pangilinan J."/>
            <person name="Riley R."/>
            <person name="LaButti K."/>
            <person name="Andreopoulos B."/>
            <person name="Lipzen A."/>
            <person name="Chen C."/>
            <person name="Yan M."/>
            <person name="Daum C."/>
            <person name="Ng V."/>
            <person name="Clum A."/>
            <person name="Steindorff A."/>
            <person name="Ohm R.A."/>
            <person name="Martin F."/>
            <person name="Silar P."/>
            <person name="Natvig D.O."/>
            <person name="Lalanne C."/>
            <person name="Gautier V."/>
            <person name="Ament-Velasquez S.L."/>
            <person name="Kruys A."/>
            <person name="Hutchinson M.I."/>
            <person name="Powell A.J."/>
            <person name="Barry K."/>
            <person name="Miller A.N."/>
            <person name="Grigoriev I.V."/>
            <person name="Debuchy R."/>
            <person name="Gladieux P."/>
            <person name="Hiltunen Thoren M."/>
            <person name="Johannesson H."/>
        </authorList>
    </citation>
    <scope>NUCLEOTIDE SEQUENCE</scope>
    <source>
        <strain evidence="1">CBS 990.96</strain>
    </source>
</reference>
<accession>A0AAN7H0D2</accession>
<dbReference type="AlphaFoldDB" id="A0AAN7H0D2"/>